<dbReference type="InterPro" id="IPR024072">
    <property type="entry name" value="DHFR-like_dom_sf"/>
</dbReference>
<sequence length="186" mass="20678">MRKIVMYNRVTLDGFYARPNGDIDWFINDPMVDRASHEMMSPDTILFGRVTYQQFESFWPAVAKNPEAPEGARMIAGELNKMTKVVFSTTLKEVTWENSQLIGGNVAKEVEKLKQGDGPDIVIFGSGTIAQELARAGLIDEYLIALTPVVLGEGKPMFEGVGHQDLKLLDSRTFESGNTMLRYAVG</sequence>
<dbReference type="PANTHER" id="PTHR38011:SF11">
    <property type="entry name" value="2,5-DIAMINO-6-RIBOSYLAMINO-4(3H)-PYRIMIDINONE 5'-PHOSPHATE REDUCTASE"/>
    <property type="match status" value="1"/>
</dbReference>
<dbReference type="Proteomes" id="UP001501509">
    <property type="component" value="Unassembled WGS sequence"/>
</dbReference>
<dbReference type="PANTHER" id="PTHR38011">
    <property type="entry name" value="DIHYDROFOLATE REDUCTASE FAMILY PROTEIN (AFU_ORTHOLOGUE AFUA_8G06820)"/>
    <property type="match status" value="1"/>
</dbReference>
<dbReference type="InterPro" id="IPR002734">
    <property type="entry name" value="RibDG_C"/>
</dbReference>
<keyword evidence="3" id="KW-1185">Reference proteome</keyword>
<reference evidence="2 3" key="1">
    <citation type="journal article" date="2019" name="Int. J. Syst. Evol. Microbiol.">
        <title>The Global Catalogue of Microorganisms (GCM) 10K type strain sequencing project: providing services to taxonomists for standard genome sequencing and annotation.</title>
        <authorList>
            <consortium name="The Broad Institute Genomics Platform"/>
            <consortium name="The Broad Institute Genome Sequencing Center for Infectious Disease"/>
            <person name="Wu L."/>
            <person name="Ma J."/>
        </authorList>
    </citation>
    <scope>NUCLEOTIDE SEQUENCE [LARGE SCALE GENOMIC DNA]</scope>
    <source>
        <strain evidence="2 3">JCM 6833</strain>
    </source>
</reference>
<evidence type="ECO:0000259" key="1">
    <source>
        <dbReference type="Pfam" id="PF01872"/>
    </source>
</evidence>
<protein>
    <submittedName>
        <fullName evidence="2">Dihydrofolate reductase family protein</fullName>
    </submittedName>
</protein>
<gene>
    <name evidence="2" type="ORF">GCM10010411_39130</name>
</gene>
<dbReference type="SUPFAM" id="SSF53597">
    <property type="entry name" value="Dihydrofolate reductase-like"/>
    <property type="match status" value="1"/>
</dbReference>
<evidence type="ECO:0000313" key="2">
    <source>
        <dbReference type="EMBL" id="GAA2601564.1"/>
    </source>
</evidence>
<evidence type="ECO:0000313" key="3">
    <source>
        <dbReference type="Proteomes" id="UP001501509"/>
    </source>
</evidence>
<name>A0ABN3PW42_9ACTN</name>
<dbReference type="Gene3D" id="3.40.430.10">
    <property type="entry name" value="Dihydrofolate Reductase, subunit A"/>
    <property type="match status" value="1"/>
</dbReference>
<feature type="domain" description="Bacterial bifunctional deaminase-reductase C-terminal" evidence="1">
    <location>
        <begin position="3"/>
        <end position="178"/>
    </location>
</feature>
<accession>A0ABN3PW42</accession>
<dbReference type="EMBL" id="BAAATD010000005">
    <property type="protein sequence ID" value="GAA2601564.1"/>
    <property type="molecule type" value="Genomic_DNA"/>
</dbReference>
<proteinExistence type="predicted"/>
<comment type="caution">
    <text evidence="2">The sequence shown here is derived from an EMBL/GenBank/DDBJ whole genome shotgun (WGS) entry which is preliminary data.</text>
</comment>
<organism evidence="2 3">
    <name type="scientific">Actinomadura fulvescens</name>
    <dbReference type="NCBI Taxonomy" id="46160"/>
    <lineage>
        <taxon>Bacteria</taxon>
        <taxon>Bacillati</taxon>
        <taxon>Actinomycetota</taxon>
        <taxon>Actinomycetes</taxon>
        <taxon>Streptosporangiales</taxon>
        <taxon>Thermomonosporaceae</taxon>
        <taxon>Actinomadura</taxon>
    </lineage>
</organism>
<dbReference type="InterPro" id="IPR050765">
    <property type="entry name" value="Riboflavin_Biosynth_HTPR"/>
</dbReference>
<dbReference type="Pfam" id="PF01872">
    <property type="entry name" value="RibD_C"/>
    <property type="match status" value="1"/>
</dbReference>
<dbReference type="RefSeq" id="WP_344542777.1">
    <property type="nucleotide sequence ID" value="NZ_BAAATD010000005.1"/>
</dbReference>